<dbReference type="Gene3D" id="1.10.8.380">
    <property type="entry name" value="Uncharacterised protein PF01937, DUF89, domain 1"/>
    <property type="match status" value="1"/>
</dbReference>
<accession>A0A1F2P6U9</accession>
<comment type="caution">
    <text evidence="3">The sequence shown here is derived from an EMBL/GenBank/DDBJ whole genome shotgun (WGS) entry which is preliminary data.</text>
</comment>
<dbReference type="InterPro" id="IPR002791">
    <property type="entry name" value="ARMT1-like_metal-bd"/>
</dbReference>
<gene>
    <name evidence="2" type="ORF">ENI32_05230</name>
    <name evidence="3" type="ORF">SBU_000015</name>
</gene>
<dbReference type="AlphaFoldDB" id="A0A1F2P6U9"/>
<dbReference type="Proteomes" id="UP000885936">
    <property type="component" value="Unassembled WGS sequence"/>
</dbReference>
<reference evidence="3 4" key="1">
    <citation type="submission" date="2016-05" db="EMBL/GenBank/DDBJ databases">
        <title>Microbial consortia oxidize butane by reversing methanogenesis.</title>
        <authorList>
            <person name="Laso-Perez R."/>
            <person name="Richter M."/>
            <person name="Wegener G."/>
            <person name="Musat F."/>
        </authorList>
    </citation>
    <scope>NUCLEOTIDE SEQUENCE [LARGE SCALE GENOMIC DNA]</scope>
    <source>
        <strain evidence="3">BOX1</strain>
    </source>
</reference>
<evidence type="ECO:0000313" key="2">
    <source>
        <dbReference type="EMBL" id="HEC57268.1"/>
    </source>
</evidence>
<evidence type="ECO:0000313" key="4">
    <source>
        <dbReference type="Proteomes" id="UP000185779"/>
    </source>
</evidence>
<name>A0A1F2P6U9_9EURY</name>
<dbReference type="InterPro" id="IPR014444">
    <property type="entry name" value="PH1575-like"/>
</dbReference>
<dbReference type="EMBL" id="LYOR01000001">
    <property type="protein sequence ID" value="OFV66722.1"/>
    <property type="molecule type" value="Genomic_DNA"/>
</dbReference>
<dbReference type="SUPFAM" id="SSF111321">
    <property type="entry name" value="AF1104-like"/>
    <property type="match status" value="1"/>
</dbReference>
<dbReference type="InterPro" id="IPR036075">
    <property type="entry name" value="ARMT-1-like_metal-bd_sf"/>
</dbReference>
<feature type="domain" description="Damage-control phosphatase ARMT1-like metal-binding" evidence="1">
    <location>
        <begin position="5"/>
        <end position="284"/>
    </location>
</feature>
<dbReference type="Gene3D" id="3.40.50.10880">
    <property type="entry name" value="Uncharacterised protein PF01937, DUF89, domain 3"/>
    <property type="match status" value="1"/>
</dbReference>
<evidence type="ECO:0000259" key="1">
    <source>
        <dbReference type="Pfam" id="PF01937"/>
    </source>
</evidence>
<protein>
    <submittedName>
        <fullName evidence="2">DUF89 family protein</fullName>
    </submittedName>
</protein>
<dbReference type="Gene3D" id="1.10.285.20">
    <property type="entry name" value="Uncharacterised protein PF01937, DUF89, domain 2"/>
    <property type="match status" value="1"/>
</dbReference>
<dbReference type="PATRIC" id="fig|1839936.3.peg.15"/>
<evidence type="ECO:0000313" key="3">
    <source>
        <dbReference type="EMBL" id="OFV66722.1"/>
    </source>
</evidence>
<dbReference type="Pfam" id="PF01937">
    <property type="entry name" value="ARMT1-like_dom"/>
    <property type="match status" value="1"/>
</dbReference>
<reference evidence="2" key="2">
    <citation type="journal article" date="2020" name="mSystems">
        <title>Genome- and Community-Level Interaction Insights into Carbon Utilization and Element Cycling Functions of Hydrothermarchaeota in Hydrothermal Sediment.</title>
        <authorList>
            <person name="Zhou Z."/>
            <person name="Liu Y."/>
            <person name="Xu W."/>
            <person name="Pan J."/>
            <person name="Luo Z.H."/>
            <person name="Li M."/>
        </authorList>
    </citation>
    <scope>NUCLEOTIDE SEQUENCE [LARGE SCALE GENOMIC DNA]</scope>
    <source>
        <strain evidence="2">HyVt-386</strain>
    </source>
</reference>
<organism evidence="3 4">
    <name type="scientific">Candidatus Syntropharchaeum butanivorans</name>
    <dbReference type="NCBI Taxonomy" id="1839936"/>
    <lineage>
        <taxon>Archaea</taxon>
        <taxon>Methanobacteriati</taxon>
        <taxon>Methanobacteriota</taxon>
        <taxon>Stenosarchaea group</taxon>
        <taxon>Methanomicrobia</taxon>
        <taxon>Methanosarcinales</taxon>
        <taxon>ANME-2 cluster</taxon>
        <taxon>Candidatus Syntropharchaeum</taxon>
    </lineage>
</organism>
<dbReference type="EMBL" id="DRIE01000090">
    <property type="protein sequence ID" value="HEC57268.1"/>
    <property type="molecule type" value="Genomic_DNA"/>
</dbReference>
<dbReference type="STRING" id="1839936.SBU_000015"/>
<proteinExistence type="predicted"/>
<dbReference type="PIRSF" id="PIRSF006593">
    <property type="entry name" value="UCP006593"/>
    <property type="match status" value="1"/>
</dbReference>
<dbReference type="Proteomes" id="UP000185779">
    <property type="component" value="Unassembled WGS sequence"/>
</dbReference>
<sequence length="289" mass="32598">MKVRPECLSCLFERAVFEANLVLDSDEAKIRFLKELLRYAAEHFSPEITPARIGTARERILKRISGSEDPYRELKSESNATAVKLLELAERAYEQSSDKIRTLLLITAAGNSMEYGVRGHEFKITEFADEFDKLLRAPLSGNVDEVIDAIRQASRILYLTDNAGEIVFDLFFIKKLLEMGKKVVISPKTSPILNDATVDDVRMLAPFDPEIVPSGSHIGLSLDEADEDILSILWDKEYLVISKGMGNYEMISEFEEKIKGRLIYILRAKCLPVAVSLGVKQRELVAILR</sequence>
<keyword evidence="4" id="KW-1185">Reference proteome</keyword>